<feature type="region of interest" description="Disordered" evidence="9">
    <location>
        <begin position="1"/>
        <end position="38"/>
    </location>
</feature>
<comment type="caution">
    <text evidence="10">The sequence shown here is derived from an EMBL/GenBank/DDBJ whole genome shotgun (WGS) entry which is preliminary data.</text>
</comment>
<evidence type="ECO:0000256" key="9">
    <source>
        <dbReference type="SAM" id="MobiDB-lite"/>
    </source>
</evidence>
<evidence type="ECO:0000256" key="2">
    <source>
        <dbReference type="ARBA" id="ARBA00004653"/>
    </source>
</evidence>
<feature type="transmembrane region" description="Helical" evidence="8">
    <location>
        <begin position="94"/>
        <end position="111"/>
    </location>
</feature>
<feature type="transmembrane region" description="Helical" evidence="8">
    <location>
        <begin position="69"/>
        <end position="88"/>
    </location>
</feature>
<dbReference type="Proteomes" id="UP000199727">
    <property type="component" value="Unassembled WGS sequence"/>
</dbReference>
<evidence type="ECO:0000256" key="4">
    <source>
        <dbReference type="ARBA" id="ARBA00013603"/>
    </source>
</evidence>
<name>A0A854Q544_CRYNE</name>
<dbReference type="InterPro" id="IPR008564">
    <property type="entry name" value="TVP23-like"/>
</dbReference>
<dbReference type="Pfam" id="PF05832">
    <property type="entry name" value="DUF846"/>
    <property type="match status" value="1"/>
</dbReference>
<evidence type="ECO:0000256" key="3">
    <source>
        <dbReference type="ARBA" id="ARBA00005467"/>
    </source>
</evidence>
<dbReference type="OrthoDB" id="2151161at2759"/>
<feature type="transmembrane region" description="Helical" evidence="8">
    <location>
        <begin position="156"/>
        <end position="177"/>
    </location>
</feature>
<keyword evidence="5 8" id="KW-0812">Transmembrane</keyword>
<dbReference type="EMBL" id="AMKT01000098">
    <property type="protein sequence ID" value="OXG11427.1"/>
    <property type="molecule type" value="Genomic_DNA"/>
</dbReference>
<evidence type="ECO:0000256" key="8">
    <source>
        <dbReference type="RuleBase" id="RU361206"/>
    </source>
</evidence>
<dbReference type="GO" id="GO:0000139">
    <property type="term" value="C:Golgi membrane"/>
    <property type="evidence" value="ECO:0007669"/>
    <property type="project" value="UniProtKB-SubCell"/>
</dbReference>
<evidence type="ECO:0000313" key="11">
    <source>
        <dbReference type="Proteomes" id="UP000199727"/>
    </source>
</evidence>
<dbReference type="PANTHER" id="PTHR13019:SF7">
    <property type="entry name" value="GOLGI APPARATUS MEMBRANE PROTEIN TVP23"/>
    <property type="match status" value="1"/>
</dbReference>
<feature type="transmembrane region" description="Helical" evidence="8">
    <location>
        <begin position="183"/>
        <end position="216"/>
    </location>
</feature>
<reference evidence="10 11" key="1">
    <citation type="submission" date="2017-06" db="EMBL/GenBank/DDBJ databases">
        <title>Global population genomics of the pathogenic fungus Cryptococcus neoformans var. grubii.</title>
        <authorList>
            <person name="Cuomo C."/>
            <person name="Litvintseva A."/>
            <person name="Chen Y."/>
            <person name="Young S."/>
            <person name="Zeng Q."/>
            <person name="Chapman S."/>
            <person name="Gujja S."/>
            <person name="Saif S."/>
            <person name="Birren B."/>
        </authorList>
    </citation>
    <scope>NUCLEOTIDE SEQUENCE [LARGE SCALE GENOMIC DNA]</scope>
    <source>
        <strain evidence="10 11">Tu259-1</strain>
    </source>
</reference>
<organism evidence="10 11">
    <name type="scientific">Cryptococcus neoformans Tu259-1</name>
    <dbReference type="NCBI Taxonomy" id="1230072"/>
    <lineage>
        <taxon>Eukaryota</taxon>
        <taxon>Fungi</taxon>
        <taxon>Dikarya</taxon>
        <taxon>Basidiomycota</taxon>
        <taxon>Agaricomycotina</taxon>
        <taxon>Tremellomycetes</taxon>
        <taxon>Tremellales</taxon>
        <taxon>Cryptococcaceae</taxon>
        <taxon>Cryptococcus</taxon>
        <taxon>Cryptococcus neoformans species complex</taxon>
    </lineage>
</organism>
<dbReference type="PANTHER" id="PTHR13019">
    <property type="entry name" value="GOLGI APPARATUS MEMBRANE PROTEIN TVP23"/>
    <property type="match status" value="1"/>
</dbReference>
<accession>A0A854Q544</accession>
<dbReference type="AlphaFoldDB" id="A0A854Q544"/>
<proteinExistence type="inferred from homology"/>
<gene>
    <name evidence="10" type="ORF">C361_06532</name>
</gene>
<protein>
    <recommendedName>
        <fullName evidence="4 8">Golgi apparatus membrane protein TVP23</fullName>
    </recommendedName>
</protein>
<comment type="subcellular location">
    <subcellularLocation>
        <location evidence="2 8">Golgi apparatus membrane</location>
        <topology evidence="2 8">Multi-pass membrane protein</topology>
    </subcellularLocation>
</comment>
<dbReference type="GO" id="GO:0016192">
    <property type="term" value="P:vesicle-mediated transport"/>
    <property type="evidence" value="ECO:0007669"/>
    <property type="project" value="TreeGrafter"/>
</dbReference>
<evidence type="ECO:0000256" key="1">
    <source>
        <dbReference type="ARBA" id="ARBA00003246"/>
    </source>
</evidence>
<evidence type="ECO:0000256" key="5">
    <source>
        <dbReference type="ARBA" id="ARBA00022692"/>
    </source>
</evidence>
<comment type="similarity">
    <text evidence="3 8">Belongs to the TVP23 family.</text>
</comment>
<evidence type="ECO:0000313" key="10">
    <source>
        <dbReference type="EMBL" id="OXG11427.1"/>
    </source>
</evidence>
<keyword evidence="6 8" id="KW-1133">Transmembrane helix</keyword>
<keyword evidence="7 8" id="KW-0472">Membrane</keyword>
<comment type="function">
    <text evidence="1 8">Golgi membrane protein involved in vesicular trafficking.</text>
</comment>
<sequence>MSANAPLLSGTIEPDEEAQSVPRGNIGTSSSPRPAQTPVVLVPGTQASGIGNVEEGGIRGILKQSSHPMALAFLYLFRSAAIAVYVLCGLFTDNYVLSIVVVVILLSLDFWNTRNVAGRTLVGLRYWNEVDEEGESSWVFESRDPSRPANPIDAKMFWIALYVYPLGWLALLIVSLLKFNVSFLPIVVLALVFNLSNLLGFTYVPFAVPILFFSLLSDTPIATHRNDGPTELSAETFLASILVVLVARWLAAWLKTVSVECLDSFLLTFKAFRHACHTNALTH</sequence>
<evidence type="ECO:0000256" key="6">
    <source>
        <dbReference type="ARBA" id="ARBA00022989"/>
    </source>
</evidence>
<dbReference type="GO" id="GO:0009306">
    <property type="term" value="P:protein secretion"/>
    <property type="evidence" value="ECO:0007669"/>
    <property type="project" value="TreeGrafter"/>
</dbReference>
<keyword evidence="8" id="KW-0333">Golgi apparatus</keyword>
<evidence type="ECO:0000256" key="7">
    <source>
        <dbReference type="ARBA" id="ARBA00023136"/>
    </source>
</evidence>